<dbReference type="HOGENOM" id="CLU_2742608_0_0_1"/>
<dbReference type="InParanoid" id="E9GQK5"/>
<gene>
    <name evidence="1" type="ORF">DAPPUDRAFT_246461</name>
</gene>
<name>E9GQK5_DAPPU</name>
<organism evidence="1 2">
    <name type="scientific">Daphnia pulex</name>
    <name type="common">Water flea</name>
    <dbReference type="NCBI Taxonomy" id="6669"/>
    <lineage>
        <taxon>Eukaryota</taxon>
        <taxon>Metazoa</taxon>
        <taxon>Ecdysozoa</taxon>
        <taxon>Arthropoda</taxon>
        <taxon>Crustacea</taxon>
        <taxon>Branchiopoda</taxon>
        <taxon>Diplostraca</taxon>
        <taxon>Cladocera</taxon>
        <taxon>Anomopoda</taxon>
        <taxon>Daphniidae</taxon>
        <taxon>Daphnia</taxon>
    </lineage>
</organism>
<dbReference type="Proteomes" id="UP000000305">
    <property type="component" value="Unassembled WGS sequence"/>
</dbReference>
<reference evidence="1 2" key="1">
    <citation type="journal article" date="2011" name="Science">
        <title>The ecoresponsive genome of Daphnia pulex.</title>
        <authorList>
            <person name="Colbourne J.K."/>
            <person name="Pfrender M.E."/>
            <person name="Gilbert D."/>
            <person name="Thomas W.K."/>
            <person name="Tucker A."/>
            <person name="Oakley T.H."/>
            <person name="Tokishita S."/>
            <person name="Aerts A."/>
            <person name="Arnold G.J."/>
            <person name="Basu M.K."/>
            <person name="Bauer D.J."/>
            <person name="Caceres C.E."/>
            <person name="Carmel L."/>
            <person name="Casola C."/>
            <person name="Choi J.H."/>
            <person name="Detter J.C."/>
            <person name="Dong Q."/>
            <person name="Dusheyko S."/>
            <person name="Eads B.D."/>
            <person name="Frohlich T."/>
            <person name="Geiler-Samerotte K.A."/>
            <person name="Gerlach D."/>
            <person name="Hatcher P."/>
            <person name="Jogdeo S."/>
            <person name="Krijgsveld J."/>
            <person name="Kriventseva E.V."/>
            <person name="Kultz D."/>
            <person name="Laforsch C."/>
            <person name="Lindquist E."/>
            <person name="Lopez J."/>
            <person name="Manak J.R."/>
            <person name="Muller J."/>
            <person name="Pangilinan J."/>
            <person name="Patwardhan R.P."/>
            <person name="Pitluck S."/>
            <person name="Pritham E.J."/>
            <person name="Rechtsteiner A."/>
            <person name="Rho M."/>
            <person name="Rogozin I.B."/>
            <person name="Sakarya O."/>
            <person name="Salamov A."/>
            <person name="Schaack S."/>
            <person name="Shapiro H."/>
            <person name="Shiga Y."/>
            <person name="Skalitzky C."/>
            <person name="Smith Z."/>
            <person name="Souvorov A."/>
            <person name="Sung W."/>
            <person name="Tang Z."/>
            <person name="Tsuchiya D."/>
            <person name="Tu H."/>
            <person name="Vos H."/>
            <person name="Wang M."/>
            <person name="Wolf Y.I."/>
            <person name="Yamagata H."/>
            <person name="Yamada T."/>
            <person name="Ye Y."/>
            <person name="Shaw J.R."/>
            <person name="Andrews J."/>
            <person name="Crease T.J."/>
            <person name="Tang H."/>
            <person name="Lucas S.M."/>
            <person name="Robertson H.M."/>
            <person name="Bork P."/>
            <person name="Koonin E.V."/>
            <person name="Zdobnov E.M."/>
            <person name="Grigoriev I.V."/>
            <person name="Lynch M."/>
            <person name="Boore J.L."/>
        </authorList>
    </citation>
    <scope>NUCLEOTIDE SEQUENCE [LARGE SCALE GENOMIC DNA]</scope>
</reference>
<protein>
    <submittedName>
        <fullName evidence="1">Uncharacterized protein</fullName>
    </submittedName>
</protein>
<evidence type="ECO:0000313" key="1">
    <source>
        <dbReference type="EMBL" id="EFX78125.1"/>
    </source>
</evidence>
<dbReference type="AlphaFoldDB" id="E9GQK5"/>
<sequence length="71" mass="8244">MLTFAVGFLKKAVNFKSENILRLANGNSNNFCDPPNPFHLPDFDTGTYYYCRLLMVLPDFRRIHRKPGNVH</sequence>
<accession>E9GQK5</accession>
<dbReference type="EMBL" id="GL732558">
    <property type="protein sequence ID" value="EFX78125.1"/>
    <property type="molecule type" value="Genomic_DNA"/>
</dbReference>
<keyword evidence="2" id="KW-1185">Reference proteome</keyword>
<dbReference type="KEGG" id="dpx:DAPPUDRAFT_246461"/>
<proteinExistence type="predicted"/>
<evidence type="ECO:0000313" key="2">
    <source>
        <dbReference type="Proteomes" id="UP000000305"/>
    </source>
</evidence>